<dbReference type="Gene3D" id="3.30.565.10">
    <property type="entry name" value="Histidine kinase-like ATPase, C-terminal domain"/>
    <property type="match status" value="1"/>
</dbReference>
<keyword evidence="7 14" id="KW-0418">Kinase</keyword>
<dbReference type="AlphaFoldDB" id="A0A1S6HX34"/>
<evidence type="ECO:0000256" key="10">
    <source>
        <dbReference type="ARBA" id="ARBA00023136"/>
    </source>
</evidence>
<evidence type="ECO:0000313" key="15">
    <source>
        <dbReference type="Proteomes" id="UP000189545"/>
    </source>
</evidence>
<dbReference type="SUPFAM" id="SSF55874">
    <property type="entry name" value="ATPase domain of HSP90 chaperone/DNA topoisomerase II/histidine kinase"/>
    <property type="match status" value="1"/>
</dbReference>
<accession>A0A1S6HX34</accession>
<sequence>MMSIRTKLSLWLTGLVIISTAIGIVFFETMLRQAFHDSIIARLQEDLEQVLLATQFSNNELTIDQNQLSGFYKPVFSGRYYQLNLPNQEVRSRSLWDQKLNIKLLEKGESRVWQSKGPQNHDIQLLSLGLSSDSLNVDATLTVAQDLSIGRKIFTQIYGTKLGVNLAMLLAMIAGIFLVLRQSFKPINQIQQILSKLREGEITSLEVKNIPPELQALASTYNELLEYSSKQIERSRNNIGNLSHGLKTPLAVMQQQVETLGLKDPDTAIALQNQLDLVHKMIERKLAAARITGDMLPAAQMQLPKDLEDLCHTLSKVHFNKHLLCNIDITDNITRLPLHREDGMELIGNLLDNAHKWASTRVDIRTKLEEAAIILIIEDDGLGVASEELKLLTNRGRRLDEATMGHGLGLSIVKDIAEQYEIQLTFAHSDLGGLKICLRFKR</sequence>
<name>A0A1S6HX34_9GAMM</name>
<evidence type="ECO:0000256" key="5">
    <source>
        <dbReference type="ARBA" id="ARBA00022679"/>
    </source>
</evidence>
<keyword evidence="5" id="KW-0808">Transferase</keyword>
<dbReference type="OrthoDB" id="9809567at2"/>
<dbReference type="InterPro" id="IPR003660">
    <property type="entry name" value="HAMP_dom"/>
</dbReference>
<dbReference type="Gene3D" id="1.10.287.130">
    <property type="match status" value="1"/>
</dbReference>
<dbReference type="Proteomes" id="UP000189545">
    <property type="component" value="Chromosome"/>
</dbReference>
<evidence type="ECO:0000259" key="13">
    <source>
        <dbReference type="PROSITE" id="PS50885"/>
    </source>
</evidence>
<dbReference type="Pfam" id="PF02518">
    <property type="entry name" value="HATPase_c"/>
    <property type="match status" value="1"/>
</dbReference>
<dbReference type="InterPro" id="IPR003661">
    <property type="entry name" value="HisK_dim/P_dom"/>
</dbReference>
<dbReference type="InterPro" id="IPR005467">
    <property type="entry name" value="His_kinase_dom"/>
</dbReference>
<evidence type="ECO:0000256" key="11">
    <source>
        <dbReference type="SAM" id="Phobius"/>
    </source>
</evidence>
<dbReference type="PANTHER" id="PTHR45436">
    <property type="entry name" value="SENSOR HISTIDINE KINASE YKOH"/>
    <property type="match status" value="1"/>
</dbReference>
<dbReference type="PROSITE" id="PS50885">
    <property type="entry name" value="HAMP"/>
    <property type="match status" value="1"/>
</dbReference>
<comment type="catalytic activity">
    <reaction evidence="1">
        <text>ATP + protein L-histidine = ADP + protein N-phospho-L-histidine.</text>
        <dbReference type="EC" id="2.7.13.3"/>
    </reaction>
</comment>
<dbReference type="EMBL" id="CP014782">
    <property type="protein sequence ID" value="AQS40136.1"/>
    <property type="molecule type" value="Genomic_DNA"/>
</dbReference>
<evidence type="ECO:0000256" key="2">
    <source>
        <dbReference type="ARBA" id="ARBA00004370"/>
    </source>
</evidence>
<protein>
    <recommendedName>
        <fullName evidence="3">histidine kinase</fullName>
        <ecNumber evidence="3">2.7.13.3</ecNumber>
    </recommendedName>
</protein>
<feature type="domain" description="HAMP" evidence="13">
    <location>
        <begin position="181"/>
        <end position="233"/>
    </location>
</feature>
<dbReference type="EC" id="2.7.13.3" evidence="3"/>
<proteinExistence type="predicted"/>
<evidence type="ECO:0000256" key="1">
    <source>
        <dbReference type="ARBA" id="ARBA00000085"/>
    </source>
</evidence>
<evidence type="ECO:0000259" key="12">
    <source>
        <dbReference type="PROSITE" id="PS50109"/>
    </source>
</evidence>
<dbReference type="InterPro" id="IPR050428">
    <property type="entry name" value="TCS_sensor_his_kinase"/>
</dbReference>
<organism evidence="14 15">
    <name type="scientific">Shewanella psychrophila</name>
    <dbReference type="NCBI Taxonomy" id="225848"/>
    <lineage>
        <taxon>Bacteria</taxon>
        <taxon>Pseudomonadati</taxon>
        <taxon>Pseudomonadota</taxon>
        <taxon>Gammaproteobacteria</taxon>
        <taxon>Alteromonadales</taxon>
        <taxon>Shewanellaceae</taxon>
        <taxon>Shewanella</taxon>
    </lineage>
</organism>
<dbReference type="InterPro" id="IPR003594">
    <property type="entry name" value="HATPase_dom"/>
</dbReference>
<dbReference type="SUPFAM" id="SSF47384">
    <property type="entry name" value="Homodimeric domain of signal transducing histidine kinase"/>
    <property type="match status" value="1"/>
</dbReference>
<feature type="domain" description="Histidine kinase" evidence="12">
    <location>
        <begin position="241"/>
        <end position="442"/>
    </location>
</feature>
<dbReference type="InterPro" id="IPR036097">
    <property type="entry name" value="HisK_dim/P_sf"/>
</dbReference>
<dbReference type="GO" id="GO:0000155">
    <property type="term" value="F:phosphorelay sensor kinase activity"/>
    <property type="evidence" value="ECO:0007669"/>
    <property type="project" value="InterPro"/>
</dbReference>
<evidence type="ECO:0000313" key="14">
    <source>
        <dbReference type="EMBL" id="AQS40136.1"/>
    </source>
</evidence>
<keyword evidence="6 11" id="KW-0812">Transmembrane</keyword>
<evidence type="ECO:0000256" key="8">
    <source>
        <dbReference type="ARBA" id="ARBA00022989"/>
    </source>
</evidence>
<keyword evidence="8 11" id="KW-1133">Transmembrane helix</keyword>
<dbReference type="KEGG" id="spsw:Sps_05064"/>
<keyword evidence="9" id="KW-0902">Two-component regulatory system</keyword>
<gene>
    <name evidence="14" type="ORF">Sps_05064</name>
</gene>
<dbReference type="CDD" id="cd00082">
    <property type="entry name" value="HisKA"/>
    <property type="match status" value="1"/>
</dbReference>
<evidence type="ECO:0000256" key="6">
    <source>
        <dbReference type="ARBA" id="ARBA00022692"/>
    </source>
</evidence>
<evidence type="ECO:0000256" key="4">
    <source>
        <dbReference type="ARBA" id="ARBA00022553"/>
    </source>
</evidence>
<dbReference type="STRING" id="225848.Sps_05064"/>
<dbReference type="InterPro" id="IPR004358">
    <property type="entry name" value="Sig_transdc_His_kin-like_C"/>
</dbReference>
<keyword evidence="10 11" id="KW-0472">Membrane</keyword>
<dbReference type="InterPro" id="IPR036890">
    <property type="entry name" value="HATPase_C_sf"/>
</dbReference>
<dbReference type="PROSITE" id="PS50109">
    <property type="entry name" value="HIS_KIN"/>
    <property type="match status" value="1"/>
</dbReference>
<evidence type="ECO:0000256" key="3">
    <source>
        <dbReference type="ARBA" id="ARBA00012438"/>
    </source>
</evidence>
<feature type="transmembrane region" description="Helical" evidence="11">
    <location>
        <begin position="162"/>
        <end position="180"/>
    </location>
</feature>
<dbReference type="PRINTS" id="PR00344">
    <property type="entry name" value="BCTRLSENSOR"/>
</dbReference>
<keyword evidence="15" id="KW-1185">Reference proteome</keyword>
<dbReference type="GO" id="GO:0005886">
    <property type="term" value="C:plasma membrane"/>
    <property type="evidence" value="ECO:0007669"/>
    <property type="project" value="TreeGrafter"/>
</dbReference>
<reference evidence="14 15" key="1">
    <citation type="submission" date="2016-03" db="EMBL/GenBank/DDBJ databases">
        <title>Complete genome sequence of Shewanella psychrophila WP2, a deep sea bacterium isolated from west Pacific sediment.</title>
        <authorList>
            <person name="Xu G."/>
            <person name="Jian H."/>
        </authorList>
    </citation>
    <scope>NUCLEOTIDE SEQUENCE [LARGE SCALE GENOMIC DNA]</scope>
    <source>
        <strain evidence="14 15">WP2</strain>
    </source>
</reference>
<dbReference type="RefSeq" id="WP_077754963.1">
    <property type="nucleotide sequence ID" value="NZ_CP014782.1"/>
</dbReference>
<dbReference type="SMART" id="SM00387">
    <property type="entry name" value="HATPase_c"/>
    <property type="match status" value="1"/>
</dbReference>
<comment type="subcellular location">
    <subcellularLocation>
        <location evidence="2">Membrane</location>
    </subcellularLocation>
</comment>
<evidence type="ECO:0000256" key="9">
    <source>
        <dbReference type="ARBA" id="ARBA00023012"/>
    </source>
</evidence>
<dbReference type="PANTHER" id="PTHR45436:SF5">
    <property type="entry name" value="SENSOR HISTIDINE KINASE TRCS"/>
    <property type="match status" value="1"/>
</dbReference>
<evidence type="ECO:0000256" key="7">
    <source>
        <dbReference type="ARBA" id="ARBA00022777"/>
    </source>
</evidence>
<keyword evidence="4" id="KW-0597">Phosphoprotein</keyword>